<evidence type="ECO:0000313" key="3">
    <source>
        <dbReference type="Proteomes" id="UP001500843"/>
    </source>
</evidence>
<protein>
    <submittedName>
        <fullName evidence="2">Uncharacterized protein</fullName>
    </submittedName>
</protein>
<reference evidence="3" key="1">
    <citation type="journal article" date="2019" name="Int. J. Syst. Evol. Microbiol.">
        <title>The Global Catalogue of Microorganisms (GCM) 10K type strain sequencing project: providing services to taxonomists for standard genome sequencing and annotation.</title>
        <authorList>
            <consortium name="The Broad Institute Genomics Platform"/>
            <consortium name="The Broad Institute Genome Sequencing Center for Infectious Disease"/>
            <person name="Wu L."/>
            <person name="Ma J."/>
        </authorList>
    </citation>
    <scope>NUCLEOTIDE SEQUENCE [LARGE SCALE GENOMIC DNA]</scope>
    <source>
        <strain evidence="3">JCM 17975</strain>
    </source>
</reference>
<evidence type="ECO:0000313" key="2">
    <source>
        <dbReference type="EMBL" id="GAA4714957.1"/>
    </source>
</evidence>
<proteinExistence type="predicted"/>
<sequence>MARVSRVEGSSVAETPSGQRPRANQRQRLTPQARGRVLAAQGKKLWTELRSVKDAAVELMAKYPDVPSLQAYRYAAGLSQDQAASRYNDVTGNQTSLGGTTINAWETWARGRGQGSPPSMSSLLILCSAYGRGPLGVAEEKVNPTELIAEAYERLTAEDQLALKQFAADKKTVTFATSTPEPGALHEGAQQADQRHSQIGERFVFTVPTVEYGNPEIEVFSLPNPQPGRLLDLTWETFGLGVASLSQQIKNLGKRLDADICFGINEAGLVMATFLASDRFSRCPIGYLRCNKVSDGVVLDDASFFPDVRDAPTIVICDFEVKHADVIGYIARQVRARYPGAELYFAVFGAMTKDRELAVDSFDDLTGAKIMRAADFEAVFIAATMSPPGIEPPLELR</sequence>
<comment type="caution">
    <text evidence="2">The sequence shown here is derived from an EMBL/GenBank/DDBJ whole genome shotgun (WGS) entry which is preliminary data.</text>
</comment>
<organism evidence="2 3">
    <name type="scientific">Promicromonospora umidemergens</name>
    <dbReference type="NCBI Taxonomy" id="629679"/>
    <lineage>
        <taxon>Bacteria</taxon>
        <taxon>Bacillati</taxon>
        <taxon>Actinomycetota</taxon>
        <taxon>Actinomycetes</taxon>
        <taxon>Micrococcales</taxon>
        <taxon>Promicromonosporaceae</taxon>
        <taxon>Promicromonospora</taxon>
    </lineage>
</organism>
<feature type="compositionally biased region" description="Polar residues" evidence="1">
    <location>
        <begin position="12"/>
        <end position="30"/>
    </location>
</feature>
<gene>
    <name evidence="2" type="ORF">GCM10023198_42760</name>
</gene>
<dbReference type="Proteomes" id="UP001500843">
    <property type="component" value="Unassembled WGS sequence"/>
</dbReference>
<evidence type="ECO:0000256" key="1">
    <source>
        <dbReference type="SAM" id="MobiDB-lite"/>
    </source>
</evidence>
<accession>A0ABP8XWX8</accession>
<keyword evidence="3" id="KW-1185">Reference proteome</keyword>
<feature type="region of interest" description="Disordered" evidence="1">
    <location>
        <begin position="1"/>
        <end position="34"/>
    </location>
</feature>
<dbReference type="EMBL" id="BAABHM010000020">
    <property type="protein sequence ID" value="GAA4714957.1"/>
    <property type="molecule type" value="Genomic_DNA"/>
</dbReference>
<name>A0ABP8XWX8_9MICO</name>